<accession>A0ABR4BW31</accession>
<evidence type="ECO:0000313" key="1">
    <source>
        <dbReference type="EMBL" id="KAL2061844.1"/>
    </source>
</evidence>
<reference evidence="1 2" key="1">
    <citation type="journal article" date="2024" name="Commun. Biol.">
        <title>Comparative genomic analysis of thermophilic fungi reveals convergent evolutionary adaptations and gene losses.</title>
        <authorList>
            <person name="Steindorff A.S."/>
            <person name="Aguilar-Pontes M.V."/>
            <person name="Robinson A.J."/>
            <person name="Andreopoulos B."/>
            <person name="LaButti K."/>
            <person name="Kuo A."/>
            <person name="Mondo S."/>
            <person name="Riley R."/>
            <person name="Otillar R."/>
            <person name="Haridas S."/>
            <person name="Lipzen A."/>
            <person name="Grimwood J."/>
            <person name="Schmutz J."/>
            <person name="Clum A."/>
            <person name="Reid I.D."/>
            <person name="Moisan M.C."/>
            <person name="Butler G."/>
            <person name="Nguyen T.T.M."/>
            <person name="Dewar K."/>
            <person name="Conant G."/>
            <person name="Drula E."/>
            <person name="Henrissat B."/>
            <person name="Hansel C."/>
            <person name="Singer S."/>
            <person name="Hutchinson M.I."/>
            <person name="de Vries R.P."/>
            <person name="Natvig D.O."/>
            <person name="Powell A.J."/>
            <person name="Tsang A."/>
            <person name="Grigoriev I.V."/>
        </authorList>
    </citation>
    <scope>NUCLEOTIDE SEQUENCE [LARGE SCALE GENOMIC DNA]</scope>
    <source>
        <strain evidence="1 2">CBS 494.80</strain>
    </source>
</reference>
<protein>
    <submittedName>
        <fullName evidence="1">Uncharacterized protein</fullName>
    </submittedName>
</protein>
<dbReference type="EMBL" id="JAZHXI010000018">
    <property type="protein sequence ID" value="KAL2061844.1"/>
    <property type="molecule type" value="Genomic_DNA"/>
</dbReference>
<evidence type="ECO:0000313" key="2">
    <source>
        <dbReference type="Proteomes" id="UP001595075"/>
    </source>
</evidence>
<comment type="caution">
    <text evidence="1">The sequence shown here is derived from an EMBL/GenBank/DDBJ whole genome shotgun (WGS) entry which is preliminary data.</text>
</comment>
<sequence length="409" mass="46091">MSESNPLPNEPTLVSANMIDEWSYLLPDPESSAFVKSCTGAGANEGCLQSILIRYFSTWKTTLMEEDLSRLQLLAMAKYEQIRCYVKVVWLEDETGKITFDDVAPYDQYLVIWPRLGDGRIAAECLGVELLKTMLVSQQLRPDRLKIRDKRSEFEFLYKRHEPPDPEVAAILARNILDGADLAVNAITIRLTSAYETMITAEISAEHQGQGVPYSLVRKADLCFTSILNPYSYWADRILLHGPALKELRLSFSQPGITPRLPSFGYNDTKFELSSSSLRISTIMKILSNSQQSLTGISFWGVKFGPLGEDATWVKVLSRIANEFPRLAWFQLTNLSEGYLASRSVNFLSIMDKDLLASEPYKSGLEFRERGPDDYSRIPHIVYKGPNASHVLGIIAECAVAKERPFKHT</sequence>
<proteinExistence type="predicted"/>
<gene>
    <name evidence="1" type="ORF">VTL71DRAFT_7222</name>
</gene>
<dbReference type="Proteomes" id="UP001595075">
    <property type="component" value="Unassembled WGS sequence"/>
</dbReference>
<keyword evidence="2" id="KW-1185">Reference proteome</keyword>
<organism evidence="1 2">
    <name type="scientific">Oculimacula yallundae</name>
    <dbReference type="NCBI Taxonomy" id="86028"/>
    <lineage>
        <taxon>Eukaryota</taxon>
        <taxon>Fungi</taxon>
        <taxon>Dikarya</taxon>
        <taxon>Ascomycota</taxon>
        <taxon>Pezizomycotina</taxon>
        <taxon>Leotiomycetes</taxon>
        <taxon>Helotiales</taxon>
        <taxon>Ploettnerulaceae</taxon>
        <taxon>Oculimacula</taxon>
    </lineage>
</organism>
<name>A0ABR4BW31_9HELO</name>